<proteinExistence type="predicted"/>
<evidence type="ECO:0000313" key="1">
    <source>
        <dbReference type="Proteomes" id="UP000887580"/>
    </source>
</evidence>
<reference evidence="2" key="1">
    <citation type="submission" date="2022-11" db="UniProtKB">
        <authorList>
            <consortium name="WormBaseParasite"/>
        </authorList>
    </citation>
    <scope>IDENTIFICATION</scope>
</reference>
<dbReference type="WBParaSite" id="PS1159_v2.g18457.t1">
    <property type="protein sequence ID" value="PS1159_v2.g18457.t1"/>
    <property type="gene ID" value="PS1159_v2.g18457"/>
</dbReference>
<organism evidence="1 2">
    <name type="scientific">Panagrolaimus sp. PS1159</name>
    <dbReference type="NCBI Taxonomy" id="55785"/>
    <lineage>
        <taxon>Eukaryota</taxon>
        <taxon>Metazoa</taxon>
        <taxon>Ecdysozoa</taxon>
        <taxon>Nematoda</taxon>
        <taxon>Chromadorea</taxon>
        <taxon>Rhabditida</taxon>
        <taxon>Tylenchina</taxon>
        <taxon>Panagrolaimomorpha</taxon>
        <taxon>Panagrolaimoidea</taxon>
        <taxon>Panagrolaimidae</taxon>
        <taxon>Panagrolaimus</taxon>
    </lineage>
</organism>
<protein>
    <submittedName>
        <fullName evidence="2">Transmembrane protein</fullName>
    </submittedName>
</protein>
<accession>A0AC35FMS6</accession>
<dbReference type="Proteomes" id="UP000887580">
    <property type="component" value="Unplaced"/>
</dbReference>
<evidence type="ECO:0000313" key="2">
    <source>
        <dbReference type="WBParaSite" id="PS1159_v2.g18457.t1"/>
    </source>
</evidence>
<name>A0AC35FMS6_9BILA</name>
<sequence length="147" mass="16624">MKGPNGIFITLFAFISAIYLVYTFGGFNAFEIEKSNSQISPSTKIQYFSSPIKESQTTTFLNFETNKIPKNALCSNLNIQDFNSSKGIVNSKIAIVLAVLTQNDYDDYMISINTTQCYANHFGYQMHFINMTENPKIQQLCNHTDVC</sequence>